<keyword evidence="3" id="KW-0808">Transferase</keyword>
<sequence>MNNSLPLDKPYIVKLSVEHNFQNFDCGKPTLNKFIIDYALQNQRSDSCTTYVAILGSVVIGYYSLTVASVAHKDAPTRIVKGLAKYPIPVLLLARLAVDKNYQSKGFGKGLLKDCLKRVSAAADIVGIRALLVHAKDDEACKWYKQFDFETSPTDELHLFLMLKDIRKNLKQ</sequence>
<dbReference type="CDD" id="cd04301">
    <property type="entry name" value="NAT_SF"/>
    <property type="match status" value="1"/>
</dbReference>
<keyword evidence="4" id="KW-0012">Acyltransferase</keyword>
<dbReference type="RefSeq" id="WP_263748192.1">
    <property type="nucleotide sequence ID" value="NZ_JAOWRF010000339.1"/>
</dbReference>
<evidence type="ECO:0000256" key="2">
    <source>
        <dbReference type="ARBA" id="ARBA00022649"/>
    </source>
</evidence>
<evidence type="ECO:0000256" key="1">
    <source>
        <dbReference type="ARBA" id="ARBA00022491"/>
    </source>
</evidence>
<keyword evidence="1" id="KW-0678">Repressor</keyword>
<dbReference type="EMBL" id="JAOWRF010000339">
    <property type="protein sequence ID" value="MCV3216537.1"/>
    <property type="molecule type" value="Genomic_DNA"/>
</dbReference>
<name>A0ABT3B572_9CYAN</name>
<comment type="caution">
    <text evidence="7">The sequence shown here is derived from an EMBL/GenBank/DDBJ whole genome shotgun (WGS) entry which is preliminary data.</text>
</comment>
<dbReference type="Gene3D" id="3.40.630.30">
    <property type="match status" value="1"/>
</dbReference>
<comment type="catalytic activity">
    <reaction evidence="5">
        <text>glycyl-tRNA(Gly) + acetyl-CoA = N-acetylglycyl-tRNA(Gly) + CoA + H(+)</text>
        <dbReference type="Rhea" id="RHEA:81867"/>
        <dbReference type="Rhea" id="RHEA-COMP:9683"/>
        <dbReference type="Rhea" id="RHEA-COMP:19766"/>
        <dbReference type="ChEBI" id="CHEBI:15378"/>
        <dbReference type="ChEBI" id="CHEBI:57287"/>
        <dbReference type="ChEBI" id="CHEBI:57288"/>
        <dbReference type="ChEBI" id="CHEBI:78522"/>
        <dbReference type="ChEBI" id="CHEBI:232036"/>
    </reaction>
</comment>
<proteinExistence type="predicted"/>
<dbReference type="Proteomes" id="UP001526143">
    <property type="component" value="Unassembled WGS sequence"/>
</dbReference>
<keyword evidence="2" id="KW-1277">Toxin-antitoxin system</keyword>
<dbReference type="InterPro" id="IPR000182">
    <property type="entry name" value="GNAT_dom"/>
</dbReference>
<evidence type="ECO:0000256" key="5">
    <source>
        <dbReference type="ARBA" id="ARBA00049880"/>
    </source>
</evidence>
<dbReference type="InterPro" id="IPR016181">
    <property type="entry name" value="Acyl_CoA_acyltransferase"/>
</dbReference>
<protein>
    <submittedName>
        <fullName evidence="7">GNAT family N-acetyltransferase</fullName>
    </submittedName>
</protein>
<dbReference type="Pfam" id="PF13508">
    <property type="entry name" value="Acetyltransf_7"/>
    <property type="match status" value="1"/>
</dbReference>
<keyword evidence="8" id="KW-1185">Reference proteome</keyword>
<evidence type="ECO:0000313" key="8">
    <source>
        <dbReference type="Proteomes" id="UP001526143"/>
    </source>
</evidence>
<evidence type="ECO:0000259" key="6">
    <source>
        <dbReference type="Pfam" id="PF13508"/>
    </source>
</evidence>
<dbReference type="SUPFAM" id="SSF55729">
    <property type="entry name" value="Acyl-CoA N-acyltransferases (Nat)"/>
    <property type="match status" value="1"/>
</dbReference>
<feature type="domain" description="N-acetyltransferase" evidence="6">
    <location>
        <begin position="48"/>
        <end position="150"/>
    </location>
</feature>
<evidence type="ECO:0000313" key="7">
    <source>
        <dbReference type="EMBL" id="MCV3216537.1"/>
    </source>
</evidence>
<evidence type="ECO:0000256" key="4">
    <source>
        <dbReference type="ARBA" id="ARBA00023315"/>
    </source>
</evidence>
<dbReference type="PANTHER" id="PTHR36449">
    <property type="entry name" value="ACETYLTRANSFERASE-RELATED"/>
    <property type="match status" value="1"/>
</dbReference>
<gene>
    <name evidence="7" type="ORF">OGM63_24000</name>
</gene>
<organism evidence="7 8">
    <name type="scientific">Plectonema radiosum NIES-515</name>
    <dbReference type="NCBI Taxonomy" id="2986073"/>
    <lineage>
        <taxon>Bacteria</taxon>
        <taxon>Bacillati</taxon>
        <taxon>Cyanobacteriota</taxon>
        <taxon>Cyanophyceae</taxon>
        <taxon>Oscillatoriophycideae</taxon>
        <taxon>Oscillatoriales</taxon>
        <taxon>Microcoleaceae</taxon>
        <taxon>Plectonema</taxon>
    </lineage>
</organism>
<evidence type="ECO:0000256" key="3">
    <source>
        <dbReference type="ARBA" id="ARBA00022679"/>
    </source>
</evidence>
<accession>A0ABT3B572</accession>
<dbReference type="PANTHER" id="PTHR36449:SF1">
    <property type="entry name" value="ACETYLTRANSFERASE"/>
    <property type="match status" value="1"/>
</dbReference>
<reference evidence="7 8" key="1">
    <citation type="submission" date="2022-10" db="EMBL/GenBank/DDBJ databases">
        <title>Identification of biosynthetic pathway for the production of the potent trypsin inhibitor radiosumin.</title>
        <authorList>
            <person name="Fewer D.P."/>
            <person name="Delbaje E."/>
            <person name="Ouyang X."/>
            <person name="Agostino P.D."/>
            <person name="Wahlsten M."/>
            <person name="Jokela J."/>
            <person name="Permi P."/>
            <person name="Haapaniemi E."/>
            <person name="Koistinen H."/>
        </authorList>
    </citation>
    <scope>NUCLEOTIDE SEQUENCE [LARGE SCALE GENOMIC DNA]</scope>
    <source>
        <strain evidence="7 8">NIES-515</strain>
    </source>
</reference>